<dbReference type="Proteomes" id="UP001056120">
    <property type="component" value="Linkage Group LG06"/>
</dbReference>
<sequence>MEFPHSWPKVVYSVKNSANFDDVGNQEKKAMLQILMIVQSAVDGYNVCIFANGQTCSGKTFIKFASENNPGLTPLATSELFKILKRDGNKFSFSLKAYMLELYQDTLVDLLLPKQAKRSNVEIKKTRRECKFKLSQTWKKLITHLRMFSPVVDSFLKGLLALTAGLGEKAQEILEESVPPTSEALRPS</sequence>
<keyword evidence="2" id="KW-1185">Reference proteome</keyword>
<evidence type="ECO:0000313" key="2">
    <source>
        <dbReference type="Proteomes" id="UP001056120"/>
    </source>
</evidence>
<name>A0ACB9IZM0_9ASTR</name>
<protein>
    <submittedName>
        <fullName evidence="1">Uncharacterized protein</fullName>
    </submittedName>
</protein>
<organism evidence="1 2">
    <name type="scientific">Smallanthus sonchifolius</name>
    <dbReference type="NCBI Taxonomy" id="185202"/>
    <lineage>
        <taxon>Eukaryota</taxon>
        <taxon>Viridiplantae</taxon>
        <taxon>Streptophyta</taxon>
        <taxon>Embryophyta</taxon>
        <taxon>Tracheophyta</taxon>
        <taxon>Spermatophyta</taxon>
        <taxon>Magnoliopsida</taxon>
        <taxon>eudicotyledons</taxon>
        <taxon>Gunneridae</taxon>
        <taxon>Pentapetalae</taxon>
        <taxon>asterids</taxon>
        <taxon>campanulids</taxon>
        <taxon>Asterales</taxon>
        <taxon>Asteraceae</taxon>
        <taxon>Asteroideae</taxon>
        <taxon>Heliantheae alliance</taxon>
        <taxon>Millerieae</taxon>
        <taxon>Smallanthus</taxon>
    </lineage>
</organism>
<proteinExistence type="predicted"/>
<comment type="caution">
    <text evidence="1">The sequence shown here is derived from an EMBL/GenBank/DDBJ whole genome shotgun (WGS) entry which is preliminary data.</text>
</comment>
<reference evidence="1 2" key="2">
    <citation type="journal article" date="2022" name="Mol. Ecol. Resour.">
        <title>The genomes of chicory, endive, great burdock and yacon provide insights into Asteraceae paleo-polyploidization history and plant inulin production.</title>
        <authorList>
            <person name="Fan W."/>
            <person name="Wang S."/>
            <person name="Wang H."/>
            <person name="Wang A."/>
            <person name="Jiang F."/>
            <person name="Liu H."/>
            <person name="Zhao H."/>
            <person name="Xu D."/>
            <person name="Zhang Y."/>
        </authorList>
    </citation>
    <scope>NUCLEOTIDE SEQUENCE [LARGE SCALE GENOMIC DNA]</scope>
    <source>
        <strain evidence="2">cv. Yunnan</strain>
        <tissue evidence="1">Leaves</tissue>
    </source>
</reference>
<dbReference type="EMBL" id="CM042023">
    <property type="protein sequence ID" value="KAI3813306.1"/>
    <property type="molecule type" value="Genomic_DNA"/>
</dbReference>
<gene>
    <name evidence="1" type="ORF">L1987_18026</name>
</gene>
<reference evidence="2" key="1">
    <citation type="journal article" date="2022" name="Mol. Ecol. Resour.">
        <title>The genomes of chicory, endive, great burdock and yacon provide insights into Asteraceae palaeo-polyploidization history and plant inulin production.</title>
        <authorList>
            <person name="Fan W."/>
            <person name="Wang S."/>
            <person name="Wang H."/>
            <person name="Wang A."/>
            <person name="Jiang F."/>
            <person name="Liu H."/>
            <person name="Zhao H."/>
            <person name="Xu D."/>
            <person name="Zhang Y."/>
        </authorList>
    </citation>
    <scope>NUCLEOTIDE SEQUENCE [LARGE SCALE GENOMIC DNA]</scope>
    <source>
        <strain evidence="2">cv. Yunnan</strain>
    </source>
</reference>
<evidence type="ECO:0000313" key="1">
    <source>
        <dbReference type="EMBL" id="KAI3813306.1"/>
    </source>
</evidence>
<accession>A0ACB9IZM0</accession>